<evidence type="ECO:0000313" key="13">
    <source>
        <dbReference type="EMBL" id="ACR11824.1"/>
    </source>
</evidence>
<proteinExistence type="predicted"/>
<protein>
    <recommendedName>
        <fullName evidence="2">histidine kinase</fullName>
        <ecNumber evidence="2">2.7.13.3</ecNumber>
    </recommendedName>
</protein>
<comment type="catalytic activity">
    <reaction evidence="1">
        <text>ATP + protein L-histidine = ADP + protein N-phospho-L-histidine.</text>
        <dbReference type="EC" id="2.7.13.3"/>
    </reaction>
</comment>
<dbReference type="InterPro" id="IPR036097">
    <property type="entry name" value="HisK_dim/P_sf"/>
</dbReference>
<evidence type="ECO:0000256" key="10">
    <source>
        <dbReference type="SAM" id="Phobius"/>
    </source>
</evidence>
<keyword evidence="10" id="KW-0812">Transmembrane</keyword>
<dbReference type="SMART" id="SM00091">
    <property type="entry name" value="PAS"/>
    <property type="match status" value="1"/>
</dbReference>
<dbReference type="GO" id="GO:0006355">
    <property type="term" value="P:regulation of DNA-templated transcription"/>
    <property type="evidence" value="ECO:0007669"/>
    <property type="project" value="InterPro"/>
</dbReference>
<evidence type="ECO:0000256" key="6">
    <source>
        <dbReference type="ARBA" id="ARBA00022777"/>
    </source>
</evidence>
<dbReference type="SUPFAM" id="SSF47384">
    <property type="entry name" value="Homodimeric domain of signal transducing histidine kinase"/>
    <property type="match status" value="1"/>
</dbReference>
<keyword evidence="14" id="KW-1185">Reference proteome</keyword>
<evidence type="ECO:0000313" key="14">
    <source>
        <dbReference type="Proteomes" id="UP000009080"/>
    </source>
</evidence>
<dbReference type="Pfam" id="PF02518">
    <property type="entry name" value="HATPase_c"/>
    <property type="match status" value="1"/>
</dbReference>
<accession>C5BPK7</accession>
<sequence>MSYNPPLFPNPDVDLRAMSKMSHKLFACWLLLLASDGFASITDVFKDEDGHTKWQHLANFSAGLLITLLTITLVFLAISYRNAWRVNRELTEIKKNLEERVRERTANLATTNSKLEAEIAEHRETTQRLVASESYIKSILDSMPLMLIGLNKEMAITQWNPAAEKITGAKSDMVLGKNLWEAYPTITLTPEQLKEVLDSGSNRVIQHSQRGQYYFDITLYALQGNDEVGIVILLDDVTKRVKTENRMIELDKMASMGELAATMAQDIDTPLQRISQSLGQVYALAKSDDPDALAREHCKTLKHCLETALESSEYASAIVNNLADFALHQGGSAQLVNVPEVLEHTIELAGKVISEPNGLKFRDIPLHLQVEEKLSSAPCRIAELQQVFLGIFRHACYALGRCTRDGFSPLITVDVTEFYDSIWIKINHNGVGLTPEEQINIFEPYFLNNPDASAGLGTQRLSFAYFSITEHHHGQMAVTSDIDVGTTFHVQLQVKK</sequence>
<keyword evidence="10" id="KW-0472">Membrane</keyword>
<feature type="coiled-coil region" evidence="9">
    <location>
        <begin position="87"/>
        <end position="114"/>
    </location>
</feature>
<evidence type="ECO:0000256" key="4">
    <source>
        <dbReference type="ARBA" id="ARBA00022679"/>
    </source>
</evidence>
<dbReference type="InterPro" id="IPR000014">
    <property type="entry name" value="PAS"/>
</dbReference>
<dbReference type="CDD" id="cd00082">
    <property type="entry name" value="HisKA"/>
    <property type="match status" value="1"/>
</dbReference>
<dbReference type="Gene3D" id="1.10.287.130">
    <property type="match status" value="1"/>
</dbReference>
<keyword evidence="8" id="KW-0902">Two-component regulatory system</keyword>
<dbReference type="CDD" id="cd00130">
    <property type="entry name" value="PAS"/>
    <property type="match status" value="1"/>
</dbReference>
<keyword evidence="3" id="KW-0597">Phosphoprotein</keyword>
<dbReference type="PROSITE" id="PS50112">
    <property type="entry name" value="PAS"/>
    <property type="match status" value="1"/>
</dbReference>
<evidence type="ECO:0000256" key="9">
    <source>
        <dbReference type="SAM" id="Coils"/>
    </source>
</evidence>
<dbReference type="STRING" id="377629.TERTU_0824"/>
<dbReference type="HOGENOM" id="CLU_000445_114_39_6"/>
<dbReference type="PANTHER" id="PTHR43065:SF42">
    <property type="entry name" value="TWO-COMPONENT SENSOR PPRA"/>
    <property type="match status" value="1"/>
</dbReference>
<reference evidence="13 14" key="1">
    <citation type="journal article" date="2009" name="PLoS ONE">
        <title>The complete genome of Teredinibacter turnerae T7901: an intracellular endosymbiont of marine wood-boring bivalves (shipworms).</title>
        <authorList>
            <person name="Yang J.C."/>
            <person name="Madupu R."/>
            <person name="Durkin A.S."/>
            <person name="Ekborg N.A."/>
            <person name="Pedamallu C.S."/>
            <person name="Hostetler J.B."/>
            <person name="Radune D."/>
            <person name="Toms B.S."/>
            <person name="Henrissat B."/>
            <person name="Coutinho P.M."/>
            <person name="Schwarz S."/>
            <person name="Field L."/>
            <person name="Trindade-Silva A.E."/>
            <person name="Soares C.A.G."/>
            <person name="Elshahawi S."/>
            <person name="Hanora A."/>
            <person name="Schmidt E.W."/>
            <person name="Haygood M.G."/>
            <person name="Posfai J."/>
            <person name="Benner J."/>
            <person name="Madinger C."/>
            <person name="Nove J."/>
            <person name="Anton B."/>
            <person name="Chaudhary K."/>
            <person name="Foster J."/>
            <person name="Holman A."/>
            <person name="Kumar S."/>
            <person name="Lessard P.A."/>
            <person name="Luyten Y.A."/>
            <person name="Slatko B."/>
            <person name="Wood N."/>
            <person name="Wu B."/>
            <person name="Teplitski M."/>
            <person name="Mougous J.D."/>
            <person name="Ward N."/>
            <person name="Eisen J.A."/>
            <person name="Badger J.H."/>
            <person name="Distel D.L."/>
        </authorList>
    </citation>
    <scope>NUCLEOTIDE SEQUENCE [LARGE SCALE GENOMIC DNA]</scope>
    <source>
        <strain evidence="14">ATCC 39867 / T7901</strain>
    </source>
</reference>
<evidence type="ECO:0000256" key="2">
    <source>
        <dbReference type="ARBA" id="ARBA00012438"/>
    </source>
</evidence>
<keyword evidence="5" id="KW-0547">Nucleotide-binding</keyword>
<dbReference type="PANTHER" id="PTHR43065">
    <property type="entry name" value="SENSOR HISTIDINE KINASE"/>
    <property type="match status" value="1"/>
</dbReference>
<keyword evidence="6" id="KW-0418">Kinase</keyword>
<evidence type="ECO:0000259" key="12">
    <source>
        <dbReference type="PROSITE" id="PS50112"/>
    </source>
</evidence>
<dbReference type="Gene3D" id="3.30.565.10">
    <property type="entry name" value="Histidine kinase-like ATPase, C-terminal domain"/>
    <property type="match status" value="1"/>
</dbReference>
<gene>
    <name evidence="13" type="ordered locus">TERTU_0824</name>
</gene>
<keyword evidence="9" id="KW-0175">Coiled coil</keyword>
<feature type="transmembrane region" description="Helical" evidence="10">
    <location>
        <begin position="58"/>
        <end position="78"/>
    </location>
</feature>
<dbReference type="GO" id="GO:0000155">
    <property type="term" value="F:phosphorelay sensor kinase activity"/>
    <property type="evidence" value="ECO:0007669"/>
    <property type="project" value="InterPro"/>
</dbReference>
<dbReference type="eggNOG" id="COG5000">
    <property type="taxonomic scope" value="Bacteria"/>
</dbReference>
<dbReference type="SUPFAM" id="SSF55785">
    <property type="entry name" value="PYP-like sensor domain (PAS domain)"/>
    <property type="match status" value="1"/>
</dbReference>
<dbReference type="InterPro" id="IPR013767">
    <property type="entry name" value="PAS_fold"/>
</dbReference>
<evidence type="ECO:0000256" key="8">
    <source>
        <dbReference type="ARBA" id="ARBA00023012"/>
    </source>
</evidence>
<dbReference type="OrthoDB" id="1931120at2"/>
<dbReference type="EMBL" id="CP001614">
    <property type="protein sequence ID" value="ACR11824.1"/>
    <property type="molecule type" value="Genomic_DNA"/>
</dbReference>
<feature type="domain" description="Histidine kinase" evidence="11">
    <location>
        <begin position="262"/>
        <end position="496"/>
    </location>
</feature>
<evidence type="ECO:0000256" key="7">
    <source>
        <dbReference type="ARBA" id="ARBA00022840"/>
    </source>
</evidence>
<dbReference type="InterPro" id="IPR036890">
    <property type="entry name" value="HATPase_C_sf"/>
</dbReference>
<keyword evidence="4" id="KW-0808">Transferase</keyword>
<dbReference type="NCBIfam" id="TIGR00229">
    <property type="entry name" value="sensory_box"/>
    <property type="match status" value="1"/>
</dbReference>
<evidence type="ECO:0000256" key="3">
    <source>
        <dbReference type="ARBA" id="ARBA00022553"/>
    </source>
</evidence>
<dbReference type="InterPro" id="IPR003661">
    <property type="entry name" value="HisK_dim/P_dom"/>
</dbReference>
<keyword evidence="10" id="KW-1133">Transmembrane helix</keyword>
<dbReference type="SUPFAM" id="SSF55874">
    <property type="entry name" value="ATPase domain of HSP90 chaperone/DNA topoisomerase II/histidine kinase"/>
    <property type="match status" value="1"/>
</dbReference>
<dbReference type="InterPro" id="IPR003594">
    <property type="entry name" value="HATPase_dom"/>
</dbReference>
<keyword evidence="7" id="KW-0067">ATP-binding</keyword>
<evidence type="ECO:0000256" key="5">
    <source>
        <dbReference type="ARBA" id="ARBA00022741"/>
    </source>
</evidence>
<dbReference type="InterPro" id="IPR035965">
    <property type="entry name" value="PAS-like_dom_sf"/>
</dbReference>
<dbReference type="InterPro" id="IPR005467">
    <property type="entry name" value="His_kinase_dom"/>
</dbReference>
<name>C5BPK7_TERTT</name>
<dbReference type="EC" id="2.7.13.3" evidence="2"/>
<feature type="domain" description="PAS" evidence="12">
    <location>
        <begin position="132"/>
        <end position="208"/>
    </location>
</feature>
<dbReference type="Pfam" id="PF00989">
    <property type="entry name" value="PAS"/>
    <property type="match status" value="1"/>
</dbReference>
<dbReference type="KEGG" id="ttu:TERTU_0824"/>
<dbReference type="Proteomes" id="UP000009080">
    <property type="component" value="Chromosome"/>
</dbReference>
<dbReference type="GO" id="GO:0005524">
    <property type="term" value="F:ATP binding"/>
    <property type="evidence" value="ECO:0007669"/>
    <property type="project" value="UniProtKB-KW"/>
</dbReference>
<organism evidence="13 14">
    <name type="scientific">Teredinibacter turnerae (strain ATCC 39867 / T7901)</name>
    <dbReference type="NCBI Taxonomy" id="377629"/>
    <lineage>
        <taxon>Bacteria</taxon>
        <taxon>Pseudomonadati</taxon>
        <taxon>Pseudomonadota</taxon>
        <taxon>Gammaproteobacteria</taxon>
        <taxon>Cellvibrionales</taxon>
        <taxon>Cellvibrionaceae</taxon>
        <taxon>Teredinibacter</taxon>
    </lineage>
</organism>
<evidence type="ECO:0000259" key="11">
    <source>
        <dbReference type="PROSITE" id="PS50109"/>
    </source>
</evidence>
<dbReference type="AlphaFoldDB" id="C5BPK7"/>
<dbReference type="Gene3D" id="3.30.450.20">
    <property type="entry name" value="PAS domain"/>
    <property type="match status" value="1"/>
</dbReference>
<dbReference type="PROSITE" id="PS50109">
    <property type="entry name" value="HIS_KIN"/>
    <property type="match status" value="1"/>
</dbReference>
<evidence type="ECO:0000256" key="1">
    <source>
        <dbReference type="ARBA" id="ARBA00000085"/>
    </source>
</evidence>